<dbReference type="SMART" id="SM01203">
    <property type="entry name" value="DUF3585"/>
    <property type="match status" value="1"/>
</dbReference>
<feature type="region of interest" description="Disordered" evidence="5">
    <location>
        <begin position="322"/>
        <end position="439"/>
    </location>
</feature>
<feature type="compositionally biased region" description="Basic and acidic residues" evidence="5">
    <location>
        <begin position="874"/>
        <end position="910"/>
    </location>
</feature>
<dbReference type="SUPFAM" id="SSF47576">
    <property type="entry name" value="Calponin-homology domain, CH-domain"/>
    <property type="match status" value="1"/>
</dbReference>
<evidence type="ECO:0000256" key="3">
    <source>
        <dbReference type="ARBA" id="ARBA00022753"/>
    </source>
</evidence>
<name>A0AA97L8R8_EUBMA</name>
<feature type="compositionally biased region" description="Basic and acidic residues" evidence="5">
    <location>
        <begin position="262"/>
        <end position="275"/>
    </location>
</feature>
<evidence type="ECO:0000256" key="2">
    <source>
        <dbReference type="ARBA" id="ARBA00022553"/>
    </source>
</evidence>
<evidence type="ECO:0000259" key="6">
    <source>
        <dbReference type="PROSITE" id="PS50021"/>
    </source>
</evidence>
<dbReference type="PANTHER" id="PTHR23167">
    <property type="entry name" value="CALPONIN HOMOLOGY DOMAIN-CONTAINING PROTEIN DDB_G0272472-RELATED"/>
    <property type="match status" value="1"/>
</dbReference>
<dbReference type="InterPro" id="IPR036872">
    <property type="entry name" value="CH_dom_sf"/>
</dbReference>
<feature type="compositionally biased region" description="Polar residues" evidence="5">
    <location>
        <begin position="1409"/>
        <end position="1418"/>
    </location>
</feature>
<keyword evidence="2" id="KW-0597">Phosphoprotein</keyword>
<keyword evidence="3" id="KW-0967">Endosome</keyword>
<feature type="region of interest" description="Disordered" evidence="5">
    <location>
        <begin position="189"/>
        <end position="214"/>
    </location>
</feature>
<keyword evidence="9" id="KW-1185">Reference proteome</keyword>
<comment type="subcellular location">
    <subcellularLocation>
        <location evidence="1">Endosome</location>
    </subcellularLocation>
</comment>
<proteinExistence type="predicted"/>
<feature type="region of interest" description="Disordered" evidence="5">
    <location>
        <begin position="1322"/>
        <end position="1524"/>
    </location>
</feature>
<sequence>MSSVWKRLQRVGKRAAKFQFVACYQELVVECTKKWQPDKLVVVWTRRNRRICSKAHSWQPGIKNPYRGTVVWMVPENVDIMVTLYRDPHVEEYEDKDWTFVIENESKGQRKVLASVDVNLKRFASPTPTQVDLNLKLKPRSVKVVAATLQLTICCVFLYEGKATDEDMQSLASLMSVKPSDIGNLDDFVESEEESEEAPKQSQQGDGANQGVPPKGFLQNVLTDYFSDTSRDLNTLAEEDEDASAQGTSKVVSATSVSSQAFRKEAVTEVPRKAADSLSGSTSRPDAPHSVAESAPAISTVAPLAVSGADYAGNVGYGGASSVCPRGATSIQRGTGTRNQGTGTSAKLAQARAEEEKEEKGSERSTECPALPSATEVWPTDVWRPREQNPVSAPPRKKNLSKGPAILKGMPELHSAAPEAPPVRKRRVEKAPAPPGSPQAIVEMSLPPENDSHPMTSVPLGSSALEKSCGSPAEVPFSQPQSHSSVVMYFVEETGLAEQRPVIVTGESGSAGSSDAAFLALSPVVGLSPVAQDFREPHSHEAQSSGEDWSMPEATPASMSCSVWAEAMEMECGGGCAEAVQPLELPVVPPAEPARCGMEEEQPVVELFDSERKPVMGEASLLWLVAEPERGQREAEVSPEDCGTASGGETESVPFPEASPQMEKCWVGGGSDAESCQVSGVSVNPVLPNDLSTEALTEQEGQEVQWEVEKDFAGGKLRISADSLPPEEGCQEEVAGVGWAEAPTPPLAVLPDPEVCRGKEEDPTGVEHSLQSLLEDVKVPVEEERGELGDGSDVGQSMASRDAPQQAAEEELRRGECVAPEKEEEYGEGEDGGWKFPQGSLEVTLAKAHRPVQEALPIEVLESSTPSVEGVGIGHEELKSHDLLDREGQKEEKGAAMEGPHTEQTRRNSEGAEALATSPPNPSPPSPQDTTLPLPAPQALQEKHDKPTHKVLVPTPMPCGTTPDFRVQEEAQVDSPCSPTLVSSSQSLLEWCQEVTAGYRGIRLTNFTTSWRNGLAFCAILHHFHPEKITYEALDPLDIKQNNKLAFDGFASLGISRVMDPADMVFLTVPDRLIVMTYLCQIRAFFTGQELNVVQLADHSSQTTYKVGKFDTDSSGSVDPAMFYSQHLQAAASQPEAARSLDAEDSGMAVASCTIMGEDKKTDVEDLPPKHTGSVKGADVAKGFGNGAVMEDLKVEAGNAEPVLVAQPEQVSEYVNAAKDDGKTVVNGTTAKPVEELKLDLLGSVDYKAEIAKADGQGESTPSLQPFPKNSVVEASRSEEKAFTNGAVACSAIENEAEFLAQVDSGTESSKLDWDAVPNSAMINQSPEQKEDFSAPRDSGTEASMLDGKVLASSAVPIQDTEPGAARDYGIEAEKSDGKPLASNGEKLVPPPRLKRLASRTGGERPLQRTLSTGSQQGPVAPPRPHAGKSTFAHVRDADLVKKRRSRLKSESSLSMDETDVGGPSEEPTKRPAVDDSPDESLRLRHGSAKAQQNTAPSSTTSQNPIQDSSLKNSTNEEEVPKFQDTSQYVVAELRALETEQRQIDGRAAIVEKELRGLMESGADKVKEEELIQEWFTLVNKKNALIRRQDQLQLLMEEQDLERRFELLSRELRAMMAIEDWLKTEAQQQREQLLLEELVSLVNQRDELVRDLDIKERIALEEDARLERGLQQRRRKLSRKEKCRVS</sequence>
<keyword evidence="4" id="KW-0175">Coiled coil</keyword>
<feature type="compositionally biased region" description="Basic and acidic residues" evidence="5">
    <location>
        <begin position="779"/>
        <end position="788"/>
    </location>
</feature>
<feature type="domain" description="C2 NT-type" evidence="7">
    <location>
        <begin position="8"/>
        <end position="157"/>
    </location>
</feature>
<dbReference type="GO" id="GO:0005768">
    <property type="term" value="C:endosome"/>
    <property type="evidence" value="ECO:0007669"/>
    <property type="project" value="UniProtKB-SubCell"/>
</dbReference>
<dbReference type="InterPro" id="IPR001715">
    <property type="entry name" value="CH_dom"/>
</dbReference>
<reference evidence="10" key="1">
    <citation type="submission" date="2025-08" db="UniProtKB">
        <authorList>
            <consortium name="RefSeq"/>
        </authorList>
    </citation>
    <scope>IDENTIFICATION</scope>
    <source>
        <tissue evidence="10">Blood</tissue>
    </source>
</reference>
<protein>
    <submittedName>
        <fullName evidence="10">EH domain-binding protein 1-like protein 1 isoform X1</fullName>
    </submittedName>
</protein>
<dbReference type="PROSITE" id="PS51840">
    <property type="entry name" value="C2_NT"/>
    <property type="match status" value="1"/>
</dbReference>
<accession>A0AA97L8R8</accession>
<dbReference type="PANTHER" id="PTHR23167:SF42">
    <property type="entry name" value="EH DOMAIN-BINDING PROTEIN 1-LIKE PROTEIN 1"/>
    <property type="match status" value="1"/>
</dbReference>
<evidence type="ECO:0000256" key="1">
    <source>
        <dbReference type="ARBA" id="ARBA00004177"/>
    </source>
</evidence>
<dbReference type="RefSeq" id="XP_054846394.1">
    <property type="nucleotide sequence ID" value="XM_054990419.1"/>
</dbReference>
<dbReference type="FunFam" id="1.10.418.10:FF:000023">
    <property type="entry name" value="EH domain-binding protein 1 isoform X1"/>
    <property type="match status" value="1"/>
</dbReference>
<feature type="compositionally biased region" description="Low complexity" evidence="5">
    <location>
        <begin position="332"/>
        <end position="344"/>
    </location>
</feature>
<dbReference type="PROSITE" id="PS51848">
    <property type="entry name" value="BMERB"/>
    <property type="match status" value="1"/>
</dbReference>
<dbReference type="InterPro" id="IPR050540">
    <property type="entry name" value="F-actin_Monoox_Mical"/>
</dbReference>
<evidence type="ECO:0000256" key="5">
    <source>
        <dbReference type="SAM" id="MobiDB-lite"/>
    </source>
</evidence>
<feature type="compositionally biased region" description="Basic and acidic residues" evidence="5">
    <location>
        <begin position="352"/>
        <end position="366"/>
    </location>
</feature>
<dbReference type="Pfam" id="PF12130">
    <property type="entry name" value="bMERB_dom"/>
    <property type="match status" value="1"/>
</dbReference>
<feature type="region of interest" description="Disordered" evidence="5">
    <location>
        <begin position="630"/>
        <end position="657"/>
    </location>
</feature>
<dbReference type="GeneID" id="129336984"/>
<feature type="region of interest" description="Disordered" evidence="5">
    <location>
        <begin position="535"/>
        <end position="554"/>
    </location>
</feature>
<dbReference type="Proteomes" id="UP001190640">
    <property type="component" value="Chromosome 1"/>
</dbReference>
<evidence type="ECO:0000256" key="4">
    <source>
        <dbReference type="ARBA" id="ARBA00023054"/>
    </source>
</evidence>
<feature type="domain" description="Calponin-homology (CH)" evidence="6">
    <location>
        <begin position="982"/>
        <end position="1087"/>
    </location>
</feature>
<feature type="compositionally biased region" description="Acidic residues" evidence="5">
    <location>
        <begin position="822"/>
        <end position="831"/>
    </location>
</feature>
<feature type="compositionally biased region" description="Polar residues" evidence="5">
    <location>
        <begin position="1490"/>
        <end position="1514"/>
    </location>
</feature>
<feature type="region of interest" description="Disordered" evidence="5">
    <location>
        <begin position="779"/>
        <end position="835"/>
    </location>
</feature>
<dbReference type="InterPro" id="IPR019448">
    <property type="entry name" value="NT-C2"/>
</dbReference>
<dbReference type="InterPro" id="IPR022735">
    <property type="entry name" value="bMERB_dom"/>
</dbReference>
<evidence type="ECO:0000313" key="9">
    <source>
        <dbReference type="Proteomes" id="UP001190640"/>
    </source>
</evidence>
<dbReference type="Pfam" id="PF00307">
    <property type="entry name" value="CH"/>
    <property type="match status" value="1"/>
</dbReference>
<organism evidence="9 10">
    <name type="scientific">Eublepharis macularius</name>
    <name type="common">Leopard gecko</name>
    <name type="synonym">Cyrtodactylus macularius</name>
    <dbReference type="NCBI Taxonomy" id="481883"/>
    <lineage>
        <taxon>Eukaryota</taxon>
        <taxon>Metazoa</taxon>
        <taxon>Chordata</taxon>
        <taxon>Craniata</taxon>
        <taxon>Vertebrata</taxon>
        <taxon>Euteleostomi</taxon>
        <taxon>Lepidosauria</taxon>
        <taxon>Squamata</taxon>
        <taxon>Bifurcata</taxon>
        <taxon>Gekkota</taxon>
        <taxon>Eublepharidae</taxon>
        <taxon>Eublepharinae</taxon>
        <taxon>Eublepharis</taxon>
    </lineage>
</organism>
<gene>
    <name evidence="10" type="primary">EHBP1L1</name>
</gene>
<evidence type="ECO:0000259" key="8">
    <source>
        <dbReference type="PROSITE" id="PS51848"/>
    </source>
</evidence>
<dbReference type="CTD" id="254102"/>
<evidence type="ECO:0000259" key="7">
    <source>
        <dbReference type="PROSITE" id="PS51840"/>
    </source>
</evidence>
<feature type="compositionally biased region" description="Low complexity" evidence="5">
    <location>
        <begin position="248"/>
        <end position="259"/>
    </location>
</feature>
<feature type="region of interest" description="Disordered" evidence="5">
    <location>
        <begin position="866"/>
        <end position="935"/>
    </location>
</feature>
<dbReference type="SMART" id="SM00033">
    <property type="entry name" value="CH"/>
    <property type="match status" value="1"/>
</dbReference>
<evidence type="ECO:0000313" key="10">
    <source>
        <dbReference type="RefSeq" id="XP_054846394.1"/>
    </source>
</evidence>
<feature type="compositionally biased region" description="Basic and acidic residues" evidence="5">
    <location>
        <begin position="810"/>
        <end position="821"/>
    </location>
</feature>
<feature type="region of interest" description="Disordered" evidence="5">
    <location>
        <begin position="238"/>
        <end position="294"/>
    </location>
</feature>
<dbReference type="PROSITE" id="PS50021">
    <property type="entry name" value="CH"/>
    <property type="match status" value="1"/>
</dbReference>
<dbReference type="CDD" id="cd21255">
    <property type="entry name" value="CH_EHBP1L1"/>
    <property type="match status" value="1"/>
</dbReference>
<dbReference type="Pfam" id="PF10358">
    <property type="entry name" value="NT-C2"/>
    <property type="match status" value="1"/>
</dbReference>
<feature type="compositionally biased region" description="Basic and acidic residues" evidence="5">
    <location>
        <begin position="1369"/>
        <end position="1378"/>
    </location>
</feature>
<feature type="domain" description="BMERB" evidence="8">
    <location>
        <begin position="1517"/>
        <end position="1668"/>
    </location>
</feature>
<dbReference type="KEGG" id="emc:129336984"/>
<dbReference type="Gene3D" id="1.10.418.10">
    <property type="entry name" value="Calponin-like domain"/>
    <property type="match status" value="1"/>
</dbReference>